<evidence type="ECO:0000313" key="2">
    <source>
        <dbReference type="Proteomes" id="UP001488838"/>
    </source>
</evidence>
<sequence>DSSMIFLSTWYSPKTENDVLFCIRSKAEPDVRRINMKSKEKARLLPSQNTSHGVLPIWGKASRLVSFSPLTRKWVKGCVGLEWSR</sequence>
<accession>A0AAW0JJZ3</accession>
<proteinExistence type="predicted"/>
<name>A0AAW0JJZ3_MYOGA</name>
<keyword evidence="2" id="KW-1185">Reference proteome</keyword>
<organism evidence="1 2">
    <name type="scientific">Myodes glareolus</name>
    <name type="common">Bank vole</name>
    <name type="synonym">Clethrionomys glareolus</name>
    <dbReference type="NCBI Taxonomy" id="447135"/>
    <lineage>
        <taxon>Eukaryota</taxon>
        <taxon>Metazoa</taxon>
        <taxon>Chordata</taxon>
        <taxon>Craniata</taxon>
        <taxon>Vertebrata</taxon>
        <taxon>Euteleostomi</taxon>
        <taxon>Mammalia</taxon>
        <taxon>Eutheria</taxon>
        <taxon>Euarchontoglires</taxon>
        <taxon>Glires</taxon>
        <taxon>Rodentia</taxon>
        <taxon>Myomorpha</taxon>
        <taxon>Muroidea</taxon>
        <taxon>Cricetidae</taxon>
        <taxon>Arvicolinae</taxon>
        <taxon>Myodes</taxon>
    </lineage>
</organism>
<protein>
    <submittedName>
        <fullName evidence="1">Uncharacterized protein</fullName>
    </submittedName>
</protein>
<feature type="non-terminal residue" evidence="1">
    <location>
        <position position="1"/>
    </location>
</feature>
<evidence type="ECO:0000313" key="1">
    <source>
        <dbReference type="EMBL" id="KAK7827070.1"/>
    </source>
</evidence>
<dbReference type="EMBL" id="JBBHLL010000031">
    <property type="protein sequence ID" value="KAK7827070.1"/>
    <property type="molecule type" value="Genomic_DNA"/>
</dbReference>
<gene>
    <name evidence="1" type="ORF">U0070_019866</name>
</gene>
<dbReference type="AlphaFoldDB" id="A0AAW0JJZ3"/>
<comment type="caution">
    <text evidence="1">The sequence shown here is derived from an EMBL/GenBank/DDBJ whole genome shotgun (WGS) entry which is preliminary data.</text>
</comment>
<dbReference type="Proteomes" id="UP001488838">
    <property type="component" value="Unassembled WGS sequence"/>
</dbReference>
<reference evidence="1 2" key="1">
    <citation type="journal article" date="2023" name="bioRxiv">
        <title>Conserved and derived expression patterns and positive selection on dental genes reveal complex evolutionary context of ever-growing rodent molars.</title>
        <authorList>
            <person name="Calamari Z.T."/>
            <person name="Song A."/>
            <person name="Cohen E."/>
            <person name="Akter M."/>
            <person name="Roy R.D."/>
            <person name="Hallikas O."/>
            <person name="Christensen M.M."/>
            <person name="Li P."/>
            <person name="Marangoni P."/>
            <person name="Jernvall J."/>
            <person name="Klein O.D."/>
        </authorList>
    </citation>
    <scope>NUCLEOTIDE SEQUENCE [LARGE SCALE GENOMIC DNA]</scope>
    <source>
        <strain evidence="1">V071</strain>
    </source>
</reference>